<proteinExistence type="predicted"/>
<organism evidence="8 9">
    <name type="scientific">Sorangium atrum</name>
    <dbReference type="NCBI Taxonomy" id="2995308"/>
    <lineage>
        <taxon>Bacteria</taxon>
        <taxon>Pseudomonadati</taxon>
        <taxon>Myxococcota</taxon>
        <taxon>Polyangia</taxon>
        <taxon>Polyangiales</taxon>
        <taxon>Polyangiaceae</taxon>
        <taxon>Sorangium</taxon>
    </lineage>
</organism>
<dbReference type="SFLD" id="SFLDG01067">
    <property type="entry name" value="SPASM/twitch_domain_containing"/>
    <property type="match status" value="1"/>
</dbReference>
<gene>
    <name evidence="8" type="ORF">POL72_14790</name>
</gene>
<dbReference type="Gene3D" id="3.20.20.70">
    <property type="entry name" value="Aldolase class I"/>
    <property type="match status" value="1"/>
</dbReference>
<evidence type="ECO:0000313" key="9">
    <source>
        <dbReference type="Proteomes" id="UP001217485"/>
    </source>
</evidence>
<comment type="caution">
    <text evidence="8">The sequence shown here is derived from an EMBL/GenBank/DDBJ whole genome shotgun (WGS) entry which is preliminary data.</text>
</comment>
<evidence type="ECO:0000256" key="6">
    <source>
        <dbReference type="ARBA" id="ARBA00023014"/>
    </source>
</evidence>
<feature type="domain" description="Radical SAM core" evidence="7">
    <location>
        <begin position="13"/>
        <end position="246"/>
    </location>
</feature>
<dbReference type="Pfam" id="PF04055">
    <property type="entry name" value="Radical_SAM"/>
    <property type="match status" value="1"/>
</dbReference>
<dbReference type="InterPro" id="IPR007197">
    <property type="entry name" value="rSAM"/>
</dbReference>
<keyword evidence="9" id="KW-1185">Reference proteome</keyword>
<comment type="cofactor">
    <cofactor evidence="1">
        <name>[4Fe-4S] cluster</name>
        <dbReference type="ChEBI" id="CHEBI:49883"/>
    </cofactor>
</comment>
<sequence>MIIDDPRVLSSLSPRRLHLILLPTEQCNFRCTYCYEQFLLGQMTPTVTEAIRKLVRDRVDELDELTISWFGGEPLLAKGVVLDLASFFYGLASERPSLQYRANMTTNGYFLDLATATELTALGVREYQISLDGDEDLHNAIRRSRSGEPTFARIYQHLLALRASDLAIQIIVRVHFSPQTHEALDPLIERLDRDLGGDVRFQFYFKAIEPLGGPHNHQIERIPYERQMAMRAALAAKVRNRRQVHEPVGHEVCYASRANSFLIRPNGAIGKCTVALEEPGNAVGRLLADGSIDVQLERFVPWLIGLQSGREDDLACPWRSLRGNPATGLARSGRRLPVVR</sequence>
<dbReference type="InterPro" id="IPR013785">
    <property type="entry name" value="Aldolase_TIM"/>
</dbReference>
<dbReference type="InterPro" id="IPR058240">
    <property type="entry name" value="rSAM_sf"/>
</dbReference>
<keyword evidence="2" id="KW-0004">4Fe-4S</keyword>
<evidence type="ECO:0000256" key="4">
    <source>
        <dbReference type="ARBA" id="ARBA00022723"/>
    </source>
</evidence>
<dbReference type="PROSITE" id="PS51918">
    <property type="entry name" value="RADICAL_SAM"/>
    <property type="match status" value="1"/>
</dbReference>
<dbReference type="Proteomes" id="UP001217485">
    <property type="component" value="Unassembled WGS sequence"/>
</dbReference>
<dbReference type="EMBL" id="JAQNDK010000001">
    <property type="protein sequence ID" value="MDC0679007.1"/>
    <property type="molecule type" value="Genomic_DNA"/>
</dbReference>
<protein>
    <submittedName>
        <fullName evidence="8">Radical SAM protein</fullName>
    </submittedName>
</protein>
<dbReference type="InterPro" id="IPR006638">
    <property type="entry name" value="Elp3/MiaA/NifB-like_rSAM"/>
</dbReference>
<evidence type="ECO:0000256" key="1">
    <source>
        <dbReference type="ARBA" id="ARBA00001966"/>
    </source>
</evidence>
<evidence type="ECO:0000259" key="7">
    <source>
        <dbReference type="PROSITE" id="PS51918"/>
    </source>
</evidence>
<dbReference type="CDD" id="cd01335">
    <property type="entry name" value="Radical_SAM"/>
    <property type="match status" value="1"/>
</dbReference>
<keyword evidence="3" id="KW-0949">S-adenosyl-L-methionine</keyword>
<dbReference type="RefSeq" id="WP_272095867.1">
    <property type="nucleotide sequence ID" value="NZ_JAQNDK010000001.1"/>
</dbReference>
<keyword evidence="5" id="KW-0408">Iron</keyword>
<dbReference type="SUPFAM" id="SSF102114">
    <property type="entry name" value="Radical SAM enzymes"/>
    <property type="match status" value="1"/>
</dbReference>
<keyword evidence="6" id="KW-0411">Iron-sulfur</keyword>
<dbReference type="PANTHER" id="PTHR43787:SF3">
    <property type="entry name" value="ARYLSULFATASE REGULATORY PROTEIN"/>
    <property type="match status" value="1"/>
</dbReference>
<accession>A0ABT5BXX4</accession>
<reference evidence="8 9" key="1">
    <citation type="submission" date="2023-01" db="EMBL/GenBank/DDBJ databases">
        <title>Minimal conservation of predation-associated metabolite biosynthetic gene clusters underscores biosynthetic potential of Myxococcota including descriptions for ten novel species: Archangium lansinium sp. nov., Myxococcus landrumus sp. nov., Nannocystis bai.</title>
        <authorList>
            <person name="Ahearne A."/>
            <person name="Stevens C."/>
            <person name="Dowd S."/>
        </authorList>
    </citation>
    <scope>NUCLEOTIDE SEQUENCE [LARGE SCALE GENOMIC DNA]</scope>
    <source>
        <strain evidence="8 9">WIWO2</strain>
    </source>
</reference>
<evidence type="ECO:0000256" key="5">
    <source>
        <dbReference type="ARBA" id="ARBA00023004"/>
    </source>
</evidence>
<evidence type="ECO:0000256" key="3">
    <source>
        <dbReference type="ARBA" id="ARBA00022691"/>
    </source>
</evidence>
<dbReference type="PANTHER" id="PTHR43787">
    <property type="entry name" value="FEMO COFACTOR BIOSYNTHESIS PROTEIN NIFB-RELATED"/>
    <property type="match status" value="1"/>
</dbReference>
<name>A0ABT5BXX4_9BACT</name>
<keyword evidence="4" id="KW-0479">Metal-binding</keyword>
<dbReference type="SFLD" id="SFLDS00029">
    <property type="entry name" value="Radical_SAM"/>
    <property type="match status" value="1"/>
</dbReference>
<evidence type="ECO:0000313" key="8">
    <source>
        <dbReference type="EMBL" id="MDC0679007.1"/>
    </source>
</evidence>
<evidence type="ECO:0000256" key="2">
    <source>
        <dbReference type="ARBA" id="ARBA00022485"/>
    </source>
</evidence>
<dbReference type="SMART" id="SM00729">
    <property type="entry name" value="Elp3"/>
    <property type="match status" value="1"/>
</dbReference>